<dbReference type="STRING" id="383372.Rcas_3440"/>
<organism evidence="1 2">
    <name type="scientific">Roseiflexus castenholzii (strain DSM 13941 / HLO8)</name>
    <dbReference type="NCBI Taxonomy" id="383372"/>
    <lineage>
        <taxon>Bacteria</taxon>
        <taxon>Bacillati</taxon>
        <taxon>Chloroflexota</taxon>
        <taxon>Chloroflexia</taxon>
        <taxon>Chloroflexales</taxon>
        <taxon>Roseiflexineae</taxon>
        <taxon>Roseiflexaceae</taxon>
        <taxon>Roseiflexus</taxon>
    </lineage>
</organism>
<keyword evidence="1" id="KW-0418">Kinase</keyword>
<keyword evidence="1" id="KW-0808">Transferase</keyword>
<dbReference type="Proteomes" id="UP000000263">
    <property type="component" value="Chromosome"/>
</dbReference>
<dbReference type="InterPro" id="IPR011009">
    <property type="entry name" value="Kinase-like_dom_sf"/>
</dbReference>
<dbReference type="GO" id="GO:0019748">
    <property type="term" value="P:secondary metabolic process"/>
    <property type="evidence" value="ECO:0007669"/>
    <property type="project" value="InterPro"/>
</dbReference>
<reference evidence="1 2" key="1">
    <citation type="submission" date="2007-08" db="EMBL/GenBank/DDBJ databases">
        <title>Complete sequence of Roseiflexus castenholzii DSM 13941.</title>
        <authorList>
            <consortium name="US DOE Joint Genome Institute"/>
            <person name="Copeland A."/>
            <person name="Lucas S."/>
            <person name="Lapidus A."/>
            <person name="Barry K."/>
            <person name="Glavina del Rio T."/>
            <person name="Dalin E."/>
            <person name="Tice H."/>
            <person name="Pitluck S."/>
            <person name="Thompson L.S."/>
            <person name="Brettin T."/>
            <person name="Bruce D."/>
            <person name="Detter J.C."/>
            <person name="Han C."/>
            <person name="Tapia R."/>
            <person name="Schmutz J."/>
            <person name="Larimer F."/>
            <person name="Land M."/>
            <person name="Hauser L."/>
            <person name="Kyrpides N."/>
            <person name="Mikhailova N."/>
            <person name="Bryant D.A."/>
            <person name="Hanada S."/>
            <person name="Tsukatani Y."/>
            <person name="Richardson P."/>
        </authorList>
    </citation>
    <scope>NUCLEOTIDE SEQUENCE [LARGE SCALE GENOMIC DNA]</scope>
    <source>
        <strain evidence="2">DSM 13941 / HLO8</strain>
    </source>
</reference>
<dbReference type="KEGG" id="rca:Rcas_3440"/>
<dbReference type="Pfam" id="PF04655">
    <property type="entry name" value="APH_6_hur"/>
    <property type="match status" value="1"/>
</dbReference>
<evidence type="ECO:0000313" key="1">
    <source>
        <dbReference type="EMBL" id="ABU59490.1"/>
    </source>
</evidence>
<dbReference type="eggNOG" id="COG3570">
    <property type="taxonomic scope" value="Bacteria"/>
</dbReference>
<dbReference type="RefSeq" id="WP_012121914.1">
    <property type="nucleotide sequence ID" value="NC_009767.1"/>
</dbReference>
<dbReference type="GO" id="GO:0016301">
    <property type="term" value="F:kinase activity"/>
    <property type="evidence" value="ECO:0007669"/>
    <property type="project" value="UniProtKB-KW"/>
</dbReference>
<dbReference type="OrthoDB" id="179394at2"/>
<dbReference type="SUPFAM" id="SSF56112">
    <property type="entry name" value="Protein kinase-like (PK-like)"/>
    <property type="match status" value="1"/>
</dbReference>
<dbReference type="AlphaFoldDB" id="A7NPJ4"/>
<dbReference type="GO" id="GO:0016773">
    <property type="term" value="F:phosphotransferase activity, alcohol group as acceptor"/>
    <property type="evidence" value="ECO:0007669"/>
    <property type="project" value="InterPro"/>
</dbReference>
<proteinExistence type="predicted"/>
<dbReference type="EMBL" id="CP000804">
    <property type="protein sequence ID" value="ABU59490.1"/>
    <property type="molecule type" value="Genomic_DNA"/>
</dbReference>
<evidence type="ECO:0000313" key="2">
    <source>
        <dbReference type="Proteomes" id="UP000000263"/>
    </source>
</evidence>
<dbReference type="Gene3D" id="3.90.1200.10">
    <property type="match status" value="1"/>
</dbReference>
<dbReference type="HOGENOM" id="CLU_061172_2_1_0"/>
<gene>
    <name evidence="1" type="ordered locus">Rcas_3440</name>
</gene>
<keyword evidence="2" id="KW-1185">Reference proteome</keyword>
<protein>
    <submittedName>
        <fullName evidence="1">Aminoglycoside/hydroxyurea antibiotic resistance kinase</fullName>
    </submittedName>
</protein>
<dbReference type="InterPro" id="IPR006748">
    <property type="entry name" value="NH2Glyco/OHUrea_AB-resist_kin"/>
</dbReference>
<name>A7NPJ4_ROSCS</name>
<accession>A7NPJ4</accession>
<sequence>MVSINVHSSHLAAFRRAIIELYGEAGSIWLAQLPSLLEILAESWSLTILPPFPNLTYHYVAPAIRDHDEPVILKVGVPNPELTAEIEVLRWYDGRGCARLIATDEARGALLIERLLPGTPLRDLEPDDSTILIAAEIMRHIWRPAPAEHPFPTTTAWGKGFVRMRRAFDGGSGPFPSALTDAAERLYAELDASSASSVVLHGDLHQENVLTAQRAPWLAIDPKGVVGEPAYEVGALLRNPPSWRTPAELERLMARRIDLLAETLGFERERIAGWGLAQAVLSAWWSYEDHGHGWDEAIACAEALYRWSLL</sequence>